<comment type="caution">
    <text evidence="1">The sequence shown here is derived from an EMBL/GenBank/DDBJ whole genome shotgun (WGS) entry which is preliminary data.</text>
</comment>
<gene>
    <name evidence="1" type="ORF">S03H2_01184</name>
</gene>
<protein>
    <submittedName>
        <fullName evidence="1">Uncharacterized protein</fullName>
    </submittedName>
</protein>
<accession>X1ER26</accession>
<organism evidence="1">
    <name type="scientific">marine sediment metagenome</name>
    <dbReference type="NCBI Taxonomy" id="412755"/>
    <lineage>
        <taxon>unclassified sequences</taxon>
        <taxon>metagenomes</taxon>
        <taxon>ecological metagenomes</taxon>
    </lineage>
</organism>
<sequence>MPLRFNTCPFCHEKIVFTIELEDIDSSQYPAPVYILHKSESCGKTSTFYFDSLLRVSYKELEKKPGAIKTLETTK</sequence>
<dbReference type="AlphaFoldDB" id="X1ER26"/>
<name>X1ER26_9ZZZZ</name>
<evidence type="ECO:0000313" key="1">
    <source>
        <dbReference type="EMBL" id="GAH19579.1"/>
    </source>
</evidence>
<proteinExistence type="predicted"/>
<dbReference type="EMBL" id="BARU01000326">
    <property type="protein sequence ID" value="GAH19579.1"/>
    <property type="molecule type" value="Genomic_DNA"/>
</dbReference>
<reference evidence="1" key="1">
    <citation type="journal article" date="2014" name="Front. Microbiol.">
        <title>High frequency of phylogenetically diverse reductive dehalogenase-homologous genes in deep subseafloor sedimentary metagenomes.</title>
        <authorList>
            <person name="Kawai M."/>
            <person name="Futagami T."/>
            <person name="Toyoda A."/>
            <person name="Takaki Y."/>
            <person name="Nishi S."/>
            <person name="Hori S."/>
            <person name="Arai W."/>
            <person name="Tsubouchi T."/>
            <person name="Morono Y."/>
            <person name="Uchiyama I."/>
            <person name="Ito T."/>
            <person name="Fujiyama A."/>
            <person name="Inagaki F."/>
            <person name="Takami H."/>
        </authorList>
    </citation>
    <scope>NUCLEOTIDE SEQUENCE</scope>
    <source>
        <strain evidence="1">Expedition CK06-06</strain>
    </source>
</reference>